<evidence type="ECO:0000313" key="3">
    <source>
        <dbReference type="Proteomes" id="UP001319200"/>
    </source>
</evidence>
<dbReference type="InterPro" id="IPR000792">
    <property type="entry name" value="Tscrpt_reg_LuxR_C"/>
</dbReference>
<dbReference type="AlphaFoldDB" id="A0AAP2DMK3"/>
<evidence type="ECO:0000259" key="1">
    <source>
        <dbReference type="PROSITE" id="PS50043"/>
    </source>
</evidence>
<sequence>MNSVTSAYDLLSSNLWFNLTNYENDNINGLLIDFTNIVQGKSQMSLAMQSITSSVNWVPQTYSEGLPKKENLIIKCSLPSLFILDIFYLIISERRTHTVLLMIESISEEGLRFVKQLGVQDVIDQDAKTKTNSMSHVTNPYFNQIIKLTTTEIGVLYLISKGFTNHQLANFLSRSYHTVKNHKINIVRKIGLNHCSELVELTNAMKFHLVL</sequence>
<dbReference type="Proteomes" id="UP001319200">
    <property type="component" value="Unassembled WGS sequence"/>
</dbReference>
<dbReference type="SUPFAM" id="SSF46894">
    <property type="entry name" value="C-terminal effector domain of the bipartite response regulators"/>
    <property type="match status" value="1"/>
</dbReference>
<feature type="domain" description="HTH luxR-type" evidence="1">
    <location>
        <begin position="141"/>
        <end position="206"/>
    </location>
</feature>
<dbReference type="GO" id="GO:0006355">
    <property type="term" value="P:regulation of DNA-templated transcription"/>
    <property type="evidence" value="ECO:0007669"/>
    <property type="project" value="InterPro"/>
</dbReference>
<dbReference type="InterPro" id="IPR016032">
    <property type="entry name" value="Sig_transdc_resp-reg_C-effctor"/>
</dbReference>
<dbReference type="RefSeq" id="WP_254166681.1">
    <property type="nucleotide sequence ID" value="NZ_JAHESF010000021.1"/>
</dbReference>
<dbReference type="GO" id="GO:0003677">
    <property type="term" value="F:DNA binding"/>
    <property type="evidence" value="ECO:0007669"/>
    <property type="project" value="InterPro"/>
</dbReference>
<dbReference type="PRINTS" id="PR00038">
    <property type="entry name" value="HTHLUXR"/>
</dbReference>
<gene>
    <name evidence="2" type="ORF">KK083_19730</name>
</gene>
<name>A0AAP2DMK3_9BACT</name>
<accession>A0AAP2DMK3</accession>
<keyword evidence="3" id="KW-1185">Reference proteome</keyword>
<dbReference type="Gene3D" id="1.10.10.10">
    <property type="entry name" value="Winged helix-like DNA-binding domain superfamily/Winged helix DNA-binding domain"/>
    <property type="match status" value="1"/>
</dbReference>
<comment type="caution">
    <text evidence="2">The sequence shown here is derived from an EMBL/GenBank/DDBJ whole genome shotgun (WGS) entry which is preliminary data.</text>
</comment>
<dbReference type="InterPro" id="IPR036388">
    <property type="entry name" value="WH-like_DNA-bd_sf"/>
</dbReference>
<proteinExistence type="predicted"/>
<reference evidence="2 3" key="1">
    <citation type="submission" date="2021-05" db="EMBL/GenBank/DDBJ databases">
        <title>A Polyphasic approach of four new species of the genus Ohtaekwangia: Ohtaekwangia histidinii sp. nov., Ohtaekwangia cretensis sp. nov., Ohtaekwangia indiensis sp. nov., Ohtaekwangia reichenbachii sp. nov. from diverse environment.</title>
        <authorList>
            <person name="Octaviana S."/>
        </authorList>
    </citation>
    <scope>NUCLEOTIDE SEQUENCE [LARGE SCALE GENOMIC DNA]</scope>
    <source>
        <strain evidence="2 3">PWU4</strain>
    </source>
</reference>
<dbReference type="CDD" id="cd06170">
    <property type="entry name" value="LuxR_C_like"/>
    <property type="match status" value="1"/>
</dbReference>
<dbReference type="EMBL" id="JAHESF010000021">
    <property type="protein sequence ID" value="MBT1699136.1"/>
    <property type="molecule type" value="Genomic_DNA"/>
</dbReference>
<protein>
    <submittedName>
        <fullName evidence="2">Helix-turn-helix transcriptional regulator</fullName>
    </submittedName>
</protein>
<evidence type="ECO:0000313" key="2">
    <source>
        <dbReference type="EMBL" id="MBT1699136.1"/>
    </source>
</evidence>
<organism evidence="2 3">
    <name type="scientific">Chryseosolibacter histidini</name>
    <dbReference type="NCBI Taxonomy" id="2782349"/>
    <lineage>
        <taxon>Bacteria</taxon>
        <taxon>Pseudomonadati</taxon>
        <taxon>Bacteroidota</taxon>
        <taxon>Cytophagia</taxon>
        <taxon>Cytophagales</taxon>
        <taxon>Chryseotaleaceae</taxon>
        <taxon>Chryseosolibacter</taxon>
    </lineage>
</organism>
<dbReference type="SMART" id="SM00421">
    <property type="entry name" value="HTH_LUXR"/>
    <property type="match status" value="1"/>
</dbReference>
<dbReference type="PROSITE" id="PS50043">
    <property type="entry name" value="HTH_LUXR_2"/>
    <property type="match status" value="1"/>
</dbReference>
<dbReference type="Pfam" id="PF00196">
    <property type="entry name" value="GerE"/>
    <property type="match status" value="1"/>
</dbReference>